<evidence type="ECO:0000256" key="2">
    <source>
        <dbReference type="ARBA" id="ARBA00007637"/>
    </source>
</evidence>
<dbReference type="SUPFAM" id="SSF51735">
    <property type="entry name" value="NAD(P)-binding Rossmann-fold domains"/>
    <property type="match status" value="1"/>
</dbReference>
<comment type="caution">
    <text evidence="7">The sequence shown here is derived from an EMBL/GenBank/DDBJ whole genome shotgun (WGS) entry which is preliminary data.</text>
</comment>
<dbReference type="Gene3D" id="3.40.50.720">
    <property type="entry name" value="NAD(P)-binding Rossmann-like Domain"/>
    <property type="match status" value="1"/>
</dbReference>
<evidence type="ECO:0000256" key="5">
    <source>
        <dbReference type="ARBA" id="ARBA00033067"/>
    </source>
</evidence>
<keyword evidence="8" id="KW-1185">Reference proteome</keyword>
<gene>
    <name evidence="7" type="primary">galE_2</name>
    <name evidence="7" type="ORF">GCM10009839_45560</name>
</gene>
<evidence type="ECO:0000256" key="4">
    <source>
        <dbReference type="ARBA" id="ARBA00031367"/>
    </source>
</evidence>
<organism evidence="7 8">
    <name type="scientific">Catenulispora yoronensis</name>
    <dbReference type="NCBI Taxonomy" id="450799"/>
    <lineage>
        <taxon>Bacteria</taxon>
        <taxon>Bacillati</taxon>
        <taxon>Actinomycetota</taxon>
        <taxon>Actinomycetes</taxon>
        <taxon>Catenulisporales</taxon>
        <taxon>Catenulisporaceae</taxon>
        <taxon>Catenulispora</taxon>
    </lineage>
</organism>
<name>A0ABN2UJ53_9ACTN</name>
<dbReference type="EMBL" id="BAAAQN010000027">
    <property type="protein sequence ID" value="GAA2038782.1"/>
    <property type="molecule type" value="Genomic_DNA"/>
</dbReference>
<dbReference type="Gene3D" id="3.90.25.10">
    <property type="entry name" value="UDP-galactose 4-epimerase, domain 1"/>
    <property type="match status" value="1"/>
</dbReference>
<evidence type="ECO:0000313" key="8">
    <source>
        <dbReference type="Proteomes" id="UP001500751"/>
    </source>
</evidence>
<evidence type="ECO:0000313" key="7">
    <source>
        <dbReference type="EMBL" id="GAA2038782.1"/>
    </source>
</evidence>
<comment type="pathway">
    <text evidence="1">Carbohydrate metabolism; galactose metabolism.</text>
</comment>
<reference evidence="7 8" key="1">
    <citation type="journal article" date="2019" name="Int. J. Syst. Evol. Microbiol.">
        <title>The Global Catalogue of Microorganisms (GCM) 10K type strain sequencing project: providing services to taxonomists for standard genome sequencing and annotation.</title>
        <authorList>
            <consortium name="The Broad Institute Genomics Platform"/>
            <consortium name="The Broad Institute Genome Sequencing Center for Infectious Disease"/>
            <person name="Wu L."/>
            <person name="Ma J."/>
        </authorList>
    </citation>
    <scope>NUCLEOTIDE SEQUENCE [LARGE SCALE GENOMIC DNA]</scope>
    <source>
        <strain evidence="7 8">JCM 16014</strain>
    </source>
</reference>
<feature type="domain" description="NAD-dependent epimerase/dehydratase" evidence="6">
    <location>
        <begin position="3"/>
        <end position="238"/>
    </location>
</feature>
<comment type="similarity">
    <text evidence="2">Belongs to the NAD(P)-dependent epimerase/dehydratase family.</text>
</comment>
<dbReference type="RefSeq" id="WP_344667660.1">
    <property type="nucleotide sequence ID" value="NZ_BAAAQN010000027.1"/>
</dbReference>
<dbReference type="InterPro" id="IPR036291">
    <property type="entry name" value="NAD(P)-bd_dom_sf"/>
</dbReference>
<dbReference type="InterPro" id="IPR001509">
    <property type="entry name" value="Epimerase_deHydtase"/>
</dbReference>
<protein>
    <recommendedName>
        <fullName evidence="3">UDP-glucose 4-epimerase</fullName>
    </recommendedName>
    <alternativeName>
        <fullName evidence="5">Galactowaldenase</fullName>
    </alternativeName>
    <alternativeName>
        <fullName evidence="4">UDP-galactose 4-epimerase</fullName>
    </alternativeName>
</protein>
<proteinExistence type="inferred from homology"/>
<sequence>MAILVTGATGFVGYAAVHRLLGAGHDVIATSRSAEAQWPGGAVKLVHGDLRDREFARQLVRDADAVVHLAALTRVRESFDQPEDYAAVNVTGTENLLAAIEEGGRSCPFVNLSTAVVYGTPERQPISEDFATAPSNPYGVTKLAGEQAVRRAAEAGVVAGVSLRGFNICGAVENRADSDLSRIVPKAVAVAAGRFPELAVNGDGRAIRDFVHVADVAEAVVLALGHAAPGRFDVYNVGATPATVAGIVAVVEQVAGVRLPVRHNPPAPEAPELRADTSRIRRELGWRPRFSSLERIVGDAWAAERR</sequence>
<evidence type="ECO:0000259" key="6">
    <source>
        <dbReference type="Pfam" id="PF01370"/>
    </source>
</evidence>
<dbReference type="Proteomes" id="UP001500751">
    <property type="component" value="Unassembled WGS sequence"/>
</dbReference>
<evidence type="ECO:0000256" key="3">
    <source>
        <dbReference type="ARBA" id="ARBA00018569"/>
    </source>
</evidence>
<accession>A0ABN2UJ53</accession>
<dbReference type="Pfam" id="PF01370">
    <property type="entry name" value="Epimerase"/>
    <property type="match status" value="1"/>
</dbReference>
<dbReference type="PANTHER" id="PTHR43725">
    <property type="entry name" value="UDP-GLUCOSE 4-EPIMERASE"/>
    <property type="match status" value="1"/>
</dbReference>
<evidence type="ECO:0000256" key="1">
    <source>
        <dbReference type="ARBA" id="ARBA00004947"/>
    </source>
</evidence>
<dbReference type="PANTHER" id="PTHR43725:SF53">
    <property type="entry name" value="UDP-ARABINOSE 4-EPIMERASE 1"/>
    <property type="match status" value="1"/>
</dbReference>